<comment type="similarity">
    <text evidence="2 6">Belongs to the RRF family.</text>
</comment>
<feature type="domain" description="Ribosome recycling factor" evidence="8">
    <location>
        <begin position="22"/>
        <end position="184"/>
    </location>
</feature>
<dbReference type="PANTHER" id="PTHR20982">
    <property type="entry name" value="RIBOSOME RECYCLING FACTOR"/>
    <property type="match status" value="1"/>
</dbReference>
<gene>
    <name evidence="6" type="primary">frr</name>
    <name evidence="9" type="ORF">HNQ38_001229</name>
</gene>
<comment type="caution">
    <text evidence="9">The sequence shown here is derived from an EMBL/GenBank/DDBJ whole genome shotgun (WGS) entry which is preliminary data.</text>
</comment>
<dbReference type="PANTHER" id="PTHR20982:SF3">
    <property type="entry name" value="MITOCHONDRIAL RIBOSOME RECYCLING FACTOR PSEUDO 1"/>
    <property type="match status" value="1"/>
</dbReference>
<protein>
    <recommendedName>
        <fullName evidence="6">Ribosome-recycling factor</fullName>
        <shortName evidence="6">RRF</shortName>
    </recommendedName>
    <alternativeName>
        <fullName evidence="6">Ribosome-releasing factor</fullName>
    </alternativeName>
</protein>
<comment type="function">
    <text evidence="5 6">Responsible for the release of ribosomes from messenger RNA at the termination of protein biosynthesis. May increase the efficiency of translation by recycling ribosomes from one round of translation to another.</text>
</comment>
<evidence type="ECO:0000256" key="5">
    <source>
        <dbReference type="ARBA" id="ARBA00025050"/>
    </source>
</evidence>
<evidence type="ECO:0000256" key="1">
    <source>
        <dbReference type="ARBA" id="ARBA00004496"/>
    </source>
</evidence>
<dbReference type="EMBL" id="JACHGO010000003">
    <property type="protein sequence ID" value="MBB5143141.1"/>
    <property type="molecule type" value="Genomic_DNA"/>
</dbReference>
<dbReference type="InterPro" id="IPR023584">
    <property type="entry name" value="Ribosome_recyc_fac_dom"/>
</dbReference>
<dbReference type="Gene3D" id="1.10.132.20">
    <property type="entry name" value="Ribosome-recycling factor"/>
    <property type="match status" value="1"/>
</dbReference>
<keyword evidence="10" id="KW-1185">Reference proteome</keyword>
<dbReference type="GO" id="GO:0002184">
    <property type="term" value="P:cytoplasmic translational termination"/>
    <property type="evidence" value="ECO:0007669"/>
    <property type="project" value="TreeGrafter"/>
</dbReference>
<evidence type="ECO:0000256" key="7">
    <source>
        <dbReference type="SAM" id="Coils"/>
    </source>
</evidence>
<evidence type="ECO:0000256" key="4">
    <source>
        <dbReference type="ARBA" id="ARBA00022917"/>
    </source>
</evidence>
<dbReference type="FunFam" id="3.30.1360.40:FF:000001">
    <property type="entry name" value="Ribosome-recycling factor"/>
    <property type="match status" value="1"/>
</dbReference>
<dbReference type="Pfam" id="PF01765">
    <property type="entry name" value="RRF"/>
    <property type="match status" value="1"/>
</dbReference>
<proteinExistence type="inferred from homology"/>
<evidence type="ECO:0000256" key="6">
    <source>
        <dbReference type="HAMAP-Rule" id="MF_00040"/>
    </source>
</evidence>
<evidence type="ECO:0000256" key="3">
    <source>
        <dbReference type="ARBA" id="ARBA00022490"/>
    </source>
</evidence>
<sequence length="186" mass="20809">MDIDSILFDAEERMEKALAALDREFTKLRTGRATTALVDGIKADYYGTPTPISQMASVAVPDSRTLTIQPWDKGGIALIEKAILKSDLGLTPVNDGKVIRIVMPPLTEERRKELGKVARKYSEDGKVAVRNVRRDANDSLKKLEKDKTITEDDQKRATEDVQKLTDKYVADVDKKCAAKEKEIMEI</sequence>
<dbReference type="GO" id="GO:0005829">
    <property type="term" value="C:cytosol"/>
    <property type="evidence" value="ECO:0007669"/>
    <property type="project" value="GOC"/>
</dbReference>
<reference evidence="9 10" key="1">
    <citation type="submission" date="2020-08" db="EMBL/GenBank/DDBJ databases">
        <title>Genomic Encyclopedia of Type Strains, Phase IV (KMG-IV): sequencing the most valuable type-strain genomes for metagenomic binning, comparative biology and taxonomic classification.</title>
        <authorList>
            <person name="Goeker M."/>
        </authorList>
    </citation>
    <scope>NUCLEOTIDE SEQUENCE [LARGE SCALE GENOMIC DNA]</scope>
    <source>
        <strain evidence="9 10">DSM 11275</strain>
    </source>
</reference>
<organism evidence="9 10">
    <name type="scientific">Desulfovibrio intestinalis</name>
    <dbReference type="NCBI Taxonomy" id="58621"/>
    <lineage>
        <taxon>Bacteria</taxon>
        <taxon>Pseudomonadati</taxon>
        <taxon>Thermodesulfobacteriota</taxon>
        <taxon>Desulfovibrionia</taxon>
        <taxon>Desulfovibrionales</taxon>
        <taxon>Desulfovibrionaceae</taxon>
        <taxon>Desulfovibrio</taxon>
    </lineage>
</organism>
<keyword evidence="7" id="KW-0175">Coiled coil</keyword>
<dbReference type="RefSeq" id="WP_183718501.1">
    <property type="nucleotide sequence ID" value="NZ_JACHGO010000003.1"/>
</dbReference>
<keyword evidence="4 6" id="KW-0648">Protein biosynthesis</keyword>
<dbReference type="Gene3D" id="3.30.1360.40">
    <property type="match status" value="1"/>
</dbReference>
<dbReference type="Proteomes" id="UP000539075">
    <property type="component" value="Unassembled WGS sequence"/>
</dbReference>
<feature type="coiled-coil region" evidence="7">
    <location>
        <begin position="126"/>
        <end position="160"/>
    </location>
</feature>
<dbReference type="CDD" id="cd00520">
    <property type="entry name" value="RRF"/>
    <property type="match status" value="1"/>
</dbReference>
<dbReference type="HAMAP" id="MF_00040">
    <property type="entry name" value="RRF"/>
    <property type="match status" value="1"/>
</dbReference>
<dbReference type="InterPro" id="IPR002661">
    <property type="entry name" value="Ribosome_recyc_fac"/>
</dbReference>
<dbReference type="GO" id="GO:0043023">
    <property type="term" value="F:ribosomal large subunit binding"/>
    <property type="evidence" value="ECO:0007669"/>
    <property type="project" value="TreeGrafter"/>
</dbReference>
<dbReference type="NCBIfam" id="TIGR00496">
    <property type="entry name" value="frr"/>
    <property type="match status" value="1"/>
</dbReference>
<name>A0A7W8C051_9BACT</name>
<evidence type="ECO:0000313" key="9">
    <source>
        <dbReference type="EMBL" id="MBB5143141.1"/>
    </source>
</evidence>
<keyword evidence="3 6" id="KW-0963">Cytoplasm</keyword>
<accession>A0A7W8C051</accession>
<dbReference type="FunFam" id="1.10.132.20:FF:000001">
    <property type="entry name" value="Ribosome-recycling factor"/>
    <property type="match status" value="1"/>
</dbReference>
<comment type="subcellular location">
    <subcellularLocation>
        <location evidence="1 6">Cytoplasm</location>
    </subcellularLocation>
</comment>
<evidence type="ECO:0000259" key="8">
    <source>
        <dbReference type="Pfam" id="PF01765"/>
    </source>
</evidence>
<dbReference type="SUPFAM" id="SSF55194">
    <property type="entry name" value="Ribosome recycling factor, RRF"/>
    <property type="match status" value="1"/>
</dbReference>
<dbReference type="AlphaFoldDB" id="A0A7W8C051"/>
<dbReference type="InterPro" id="IPR036191">
    <property type="entry name" value="RRF_sf"/>
</dbReference>
<evidence type="ECO:0000313" key="10">
    <source>
        <dbReference type="Proteomes" id="UP000539075"/>
    </source>
</evidence>
<evidence type="ECO:0000256" key="2">
    <source>
        <dbReference type="ARBA" id="ARBA00005912"/>
    </source>
</evidence>